<dbReference type="AlphaFoldDB" id="A0A396JTB9"/>
<organism evidence="1 2">
    <name type="scientific">Medicago truncatula</name>
    <name type="common">Barrel medic</name>
    <name type="synonym">Medicago tribuloides</name>
    <dbReference type="NCBI Taxonomy" id="3880"/>
    <lineage>
        <taxon>Eukaryota</taxon>
        <taxon>Viridiplantae</taxon>
        <taxon>Streptophyta</taxon>
        <taxon>Embryophyta</taxon>
        <taxon>Tracheophyta</taxon>
        <taxon>Spermatophyta</taxon>
        <taxon>Magnoliopsida</taxon>
        <taxon>eudicotyledons</taxon>
        <taxon>Gunneridae</taxon>
        <taxon>Pentapetalae</taxon>
        <taxon>rosids</taxon>
        <taxon>fabids</taxon>
        <taxon>Fabales</taxon>
        <taxon>Fabaceae</taxon>
        <taxon>Papilionoideae</taxon>
        <taxon>50 kb inversion clade</taxon>
        <taxon>NPAAA clade</taxon>
        <taxon>Hologalegina</taxon>
        <taxon>IRL clade</taxon>
        <taxon>Trifolieae</taxon>
        <taxon>Medicago</taxon>
    </lineage>
</organism>
<proteinExistence type="predicted"/>
<accession>A0A396JTB9</accession>
<evidence type="ECO:0000313" key="1">
    <source>
        <dbReference type="EMBL" id="RHN79573.1"/>
    </source>
</evidence>
<dbReference type="EMBL" id="PSQE01000001">
    <property type="protein sequence ID" value="RHN79573.1"/>
    <property type="molecule type" value="Genomic_DNA"/>
</dbReference>
<protein>
    <submittedName>
        <fullName evidence="1">Uncharacterized protein</fullName>
    </submittedName>
</protein>
<evidence type="ECO:0000313" key="2">
    <source>
        <dbReference type="Proteomes" id="UP000265566"/>
    </source>
</evidence>
<dbReference type="Gramene" id="rna3385">
    <property type="protein sequence ID" value="RHN79573.1"/>
    <property type="gene ID" value="gene3385"/>
</dbReference>
<comment type="caution">
    <text evidence="1">The sequence shown here is derived from an EMBL/GenBank/DDBJ whole genome shotgun (WGS) entry which is preliminary data.</text>
</comment>
<dbReference type="Proteomes" id="UP000265566">
    <property type="component" value="Chromosome 1"/>
</dbReference>
<sequence>MQLVAIILLYIMTIDNTNVHDTHTNRYMHACIHTYIHTFMLTPILYISYYEQQRSGYGLQSQLYICPFVSGKLFF</sequence>
<gene>
    <name evidence="1" type="ORF">MtrunA17_Chr1g0178841</name>
</gene>
<reference evidence="2" key="1">
    <citation type="journal article" date="2018" name="Nat. Plants">
        <title>Whole-genome landscape of Medicago truncatula symbiotic genes.</title>
        <authorList>
            <person name="Pecrix Y."/>
            <person name="Staton S.E."/>
            <person name="Sallet E."/>
            <person name="Lelandais-Briere C."/>
            <person name="Moreau S."/>
            <person name="Carrere S."/>
            <person name="Blein T."/>
            <person name="Jardinaud M.F."/>
            <person name="Latrasse D."/>
            <person name="Zouine M."/>
            <person name="Zahm M."/>
            <person name="Kreplak J."/>
            <person name="Mayjonade B."/>
            <person name="Satge C."/>
            <person name="Perez M."/>
            <person name="Cauet S."/>
            <person name="Marande W."/>
            <person name="Chantry-Darmon C."/>
            <person name="Lopez-Roques C."/>
            <person name="Bouchez O."/>
            <person name="Berard A."/>
            <person name="Debelle F."/>
            <person name="Munos S."/>
            <person name="Bendahmane A."/>
            <person name="Berges H."/>
            <person name="Niebel A."/>
            <person name="Buitink J."/>
            <person name="Frugier F."/>
            <person name="Benhamed M."/>
            <person name="Crespi M."/>
            <person name="Gouzy J."/>
            <person name="Gamas P."/>
        </authorList>
    </citation>
    <scope>NUCLEOTIDE SEQUENCE [LARGE SCALE GENOMIC DNA]</scope>
    <source>
        <strain evidence="2">cv. Jemalong A17</strain>
    </source>
</reference>
<name>A0A396JTB9_MEDTR</name>